<dbReference type="InterPro" id="IPR016166">
    <property type="entry name" value="FAD-bd_PCMH"/>
</dbReference>
<dbReference type="PANTHER" id="PTHR42973:SF32">
    <property type="entry name" value="FAD-LINKED OXIDOREDUCTASE AFOF"/>
    <property type="match status" value="1"/>
</dbReference>
<dbReference type="Gene3D" id="3.30.465.10">
    <property type="match status" value="2"/>
</dbReference>
<dbReference type="InterPro" id="IPR012951">
    <property type="entry name" value="BBE"/>
</dbReference>
<keyword evidence="4" id="KW-0274">FAD</keyword>
<dbReference type="PROSITE" id="PS51387">
    <property type="entry name" value="FAD_PCMH"/>
    <property type="match status" value="1"/>
</dbReference>
<dbReference type="GO" id="GO:0071949">
    <property type="term" value="F:FAD binding"/>
    <property type="evidence" value="ECO:0007669"/>
    <property type="project" value="InterPro"/>
</dbReference>
<keyword evidence="8" id="KW-1185">Reference proteome</keyword>
<dbReference type="InterPro" id="IPR006094">
    <property type="entry name" value="Oxid_FAD_bind_N"/>
</dbReference>
<keyword evidence="5" id="KW-0560">Oxidoreductase</keyword>
<dbReference type="AlphaFoldDB" id="A0A194W8A0"/>
<keyword evidence="2" id="KW-0285">Flavoprotein</keyword>
<evidence type="ECO:0000256" key="5">
    <source>
        <dbReference type="ARBA" id="ARBA00023002"/>
    </source>
</evidence>
<keyword evidence="3" id="KW-0732">Signal</keyword>
<protein>
    <submittedName>
        <fullName evidence="7">6-hydroxy-D-nicotine oxidase</fullName>
    </submittedName>
</protein>
<proteinExistence type="inferred from homology"/>
<dbReference type="InterPro" id="IPR016167">
    <property type="entry name" value="FAD-bd_PCMH_sub1"/>
</dbReference>
<organism evidence="7 8">
    <name type="scientific">Cytospora mali</name>
    <name type="common">Apple Valsa canker fungus</name>
    <name type="synonym">Valsa mali</name>
    <dbReference type="NCBI Taxonomy" id="578113"/>
    <lineage>
        <taxon>Eukaryota</taxon>
        <taxon>Fungi</taxon>
        <taxon>Dikarya</taxon>
        <taxon>Ascomycota</taxon>
        <taxon>Pezizomycotina</taxon>
        <taxon>Sordariomycetes</taxon>
        <taxon>Sordariomycetidae</taxon>
        <taxon>Diaporthales</taxon>
        <taxon>Cytosporaceae</taxon>
        <taxon>Cytospora</taxon>
    </lineage>
</organism>
<dbReference type="Gene3D" id="3.40.462.20">
    <property type="match status" value="2"/>
</dbReference>
<dbReference type="Proteomes" id="UP000078559">
    <property type="component" value="Chromosome 8"/>
</dbReference>
<dbReference type="Gene3D" id="3.30.43.10">
    <property type="entry name" value="Uridine Diphospho-n-acetylenolpyruvylglucosamine Reductase, domain 2"/>
    <property type="match status" value="1"/>
</dbReference>
<evidence type="ECO:0000256" key="3">
    <source>
        <dbReference type="ARBA" id="ARBA00022729"/>
    </source>
</evidence>
<sequence>MVDIKTIFTDSGNGWSAETKIRGPDDEEFAKVTTRWAAYKPPTYTAAISPATEEDVVKAVKLATKHGIHFLATAGRHGYSTVHGKLQNGLAMDLRQLNSIKLDTRAETVTVGGGVTTGEVLDPLFEAGFDLPTGSCSATGIVGATLGGGVGRYSGVYGLLIDSLLSLRVVTASGEVVEASATSEPELFWGMRGAGANLGVVTSATYRIYRIADDPRSRGNVTNIDFVIPAPMAPAYFEMLEKHFGSDRMPRNLAPVSIVMFDPERAAPQILGTWAYLGPEDEAREVADSKIFAYSICLFSWKDPNSSAPRAVAEIGPQLRANMCKAGGYHDVSVYVSYSQGDETLEQIYGRRKLPRLAALKKAWDPSNVFDYSFTLPTEYP</sequence>
<dbReference type="InterPro" id="IPR036318">
    <property type="entry name" value="FAD-bd_PCMH-like_sf"/>
</dbReference>
<feature type="domain" description="FAD-binding PCMH-type" evidence="6">
    <location>
        <begin position="39"/>
        <end position="211"/>
    </location>
</feature>
<dbReference type="InterPro" id="IPR050416">
    <property type="entry name" value="FAD-linked_Oxidoreductase"/>
</dbReference>
<evidence type="ECO:0000313" key="7">
    <source>
        <dbReference type="EMBL" id="KUI72502.1"/>
    </source>
</evidence>
<gene>
    <name evidence="7" type="ORF">VM1G_07754</name>
</gene>
<dbReference type="Pfam" id="PF01565">
    <property type="entry name" value="FAD_binding_4"/>
    <property type="match status" value="1"/>
</dbReference>
<dbReference type="SUPFAM" id="SSF56176">
    <property type="entry name" value="FAD-binding/transporter-associated domain-like"/>
    <property type="match status" value="1"/>
</dbReference>
<dbReference type="EMBL" id="CM003105">
    <property type="protein sequence ID" value="KUI72502.1"/>
    <property type="molecule type" value="Genomic_DNA"/>
</dbReference>
<dbReference type="Pfam" id="PF08031">
    <property type="entry name" value="BBE"/>
    <property type="match status" value="1"/>
</dbReference>
<dbReference type="PANTHER" id="PTHR42973">
    <property type="entry name" value="BINDING OXIDOREDUCTASE, PUTATIVE (AFU_ORTHOLOGUE AFUA_1G17690)-RELATED"/>
    <property type="match status" value="1"/>
</dbReference>
<evidence type="ECO:0000256" key="2">
    <source>
        <dbReference type="ARBA" id="ARBA00022630"/>
    </source>
</evidence>
<comment type="similarity">
    <text evidence="1">Belongs to the oxygen-dependent FAD-linked oxidoreductase family.</text>
</comment>
<evidence type="ECO:0000313" key="8">
    <source>
        <dbReference type="Proteomes" id="UP000078559"/>
    </source>
</evidence>
<dbReference type="SMR" id="A0A194W8A0"/>
<evidence type="ECO:0000259" key="6">
    <source>
        <dbReference type="PROSITE" id="PS51387"/>
    </source>
</evidence>
<dbReference type="InterPro" id="IPR016169">
    <property type="entry name" value="FAD-bd_PCMH_sub2"/>
</dbReference>
<reference evidence="7" key="1">
    <citation type="submission" date="2014-12" db="EMBL/GenBank/DDBJ databases">
        <title>Genome Sequence of Valsa Canker Pathogens Uncovers a Specific Adaption of Colonization on Woody Bark.</title>
        <authorList>
            <person name="Yin Z."/>
            <person name="Liu H."/>
            <person name="Gao X."/>
            <person name="Li Z."/>
            <person name="Song N."/>
            <person name="Ke X."/>
            <person name="Dai Q."/>
            <person name="Wu Y."/>
            <person name="Sun Y."/>
            <person name="Xu J.-R."/>
            <person name="Kang Z.K."/>
            <person name="Wang L."/>
            <person name="Huang L."/>
        </authorList>
    </citation>
    <scope>NUCLEOTIDE SEQUENCE [LARGE SCALE GENOMIC DNA]</scope>
    <source>
        <strain evidence="7">03-8</strain>
    </source>
</reference>
<dbReference type="GO" id="GO:0016491">
    <property type="term" value="F:oxidoreductase activity"/>
    <property type="evidence" value="ECO:0007669"/>
    <property type="project" value="UniProtKB-KW"/>
</dbReference>
<evidence type="ECO:0000256" key="4">
    <source>
        <dbReference type="ARBA" id="ARBA00022827"/>
    </source>
</evidence>
<dbReference type="OrthoDB" id="415825at2759"/>
<evidence type="ECO:0000256" key="1">
    <source>
        <dbReference type="ARBA" id="ARBA00005466"/>
    </source>
</evidence>
<name>A0A194W8A0_CYTMA</name>
<accession>A0A194W8A0</accession>